<evidence type="ECO:0000313" key="2">
    <source>
        <dbReference type="EMBL" id="AOW69271.1"/>
    </source>
</evidence>
<dbReference type="EMBL" id="KU821744">
    <property type="protein sequence ID" value="AOW69271.1"/>
    <property type="molecule type" value="mRNA"/>
</dbReference>
<keyword evidence="1" id="KW-1133">Transmembrane helix</keyword>
<sequence>MPGLIQTPDVGYIAVDQHSPKAHSQTSYIDMIQTDAKGDEGQCDDAGPADLDAPHTMDFVEHPLVVMYRQFSYVWSTGLLIFCFAIILYGIGAEWNHPPWDQGSVHPAFEVILFLILLFWSAILEGAQVSVVGLQSIPMESFRYTHPRAYKCCALAHKGPNVERFIVGRQFLLLFIVFMISRIGGAGDMPHKNFYIGDWEWSSEATQIFWTNSVLLIVLVIVPGNLIAQLMASSNMLAFLDLPYGAYYTVVLPSLAIESLGITHTSYILKDLFVYLSGTDTLEEEDPARRMKKDAAYYIKAVVSACLVVFSAVFVFKGLFAGQTGATNGVGWDKLPGWAAFLLTLFFLCVIGCCEGFQIAAVSLAKMPASAYKTKAPLAYRTTQVLYKGRNMQAFLVGRQVFVAMMMVLLAKVTTYAGSDGELVRGDDWGMGQGFNKLLQTGILGAIFVVNVGQLSFRMMASSFPVVFISNPVVYALLRIALMVEATGVVNSCWPLAWGLEALLGLRDDPVVLDNNGGGATNGKGSHDETVCVVPGFSAMSTTAGPSVLCINDSGKDYDDGTGGGGGGGSAENGDGNGSVVITTNPLSGGVDLRVVVHDAENGDTGGDTDRRVSHI</sequence>
<organism evidence="2">
    <name type="scientific">Savillea parva</name>
    <dbReference type="NCBI Taxonomy" id="1909275"/>
    <lineage>
        <taxon>Eukaryota</taxon>
        <taxon>Choanoflagellata</taxon>
        <taxon>Acanthoecida</taxon>
        <taxon>Acanthoecidae</taxon>
        <taxon>Savillea</taxon>
    </lineage>
</organism>
<dbReference type="InterPro" id="IPR004693">
    <property type="entry name" value="Silicon_transpt"/>
</dbReference>
<keyword evidence="1" id="KW-0472">Membrane</keyword>
<feature type="transmembrane region" description="Helical" evidence="1">
    <location>
        <begin position="438"/>
        <end position="457"/>
    </location>
</feature>
<feature type="transmembrane region" description="Helical" evidence="1">
    <location>
        <begin position="111"/>
        <end position="134"/>
    </location>
</feature>
<feature type="transmembrane region" description="Helical" evidence="1">
    <location>
        <begin position="464"/>
        <end position="484"/>
    </location>
</feature>
<feature type="transmembrane region" description="Helical" evidence="1">
    <location>
        <begin position="340"/>
        <end position="365"/>
    </location>
</feature>
<dbReference type="AlphaFoldDB" id="A0A1D8RAE4"/>
<feature type="transmembrane region" description="Helical" evidence="1">
    <location>
        <begin position="396"/>
        <end position="418"/>
    </location>
</feature>
<keyword evidence="1" id="KW-0812">Transmembrane</keyword>
<dbReference type="Pfam" id="PF03842">
    <property type="entry name" value="Silic_transp"/>
    <property type="match status" value="1"/>
</dbReference>
<proteinExistence type="evidence at transcript level"/>
<gene>
    <name evidence="2" type="primary">SITbeta</name>
</gene>
<accession>A0A1D8RAE4</accession>
<name>A0A1D8RAE4_9EUKA</name>
<reference evidence="2" key="1">
    <citation type="journal article" date="2016" name="Mol. Biol. Evol.">
        <title>The Evolution of Silicon Transport in Eukaryotes.</title>
        <authorList>
            <person name="Marron A.O."/>
            <person name="Ratcliffe S."/>
            <person name="Wheeler G.L."/>
            <person name="Goldstein R.E."/>
            <person name="King N."/>
            <person name="Not F."/>
            <person name="de Vargas C."/>
            <person name="Richter D.J."/>
        </authorList>
    </citation>
    <scope>NUCLEOTIDE SEQUENCE</scope>
    <source>
        <strain evidence="2">ATCC PRA-391</strain>
    </source>
</reference>
<feature type="transmembrane region" description="Helical" evidence="1">
    <location>
        <begin position="171"/>
        <end position="187"/>
    </location>
</feature>
<dbReference type="GO" id="GO:0015708">
    <property type="term" value="P:silicic acid import across plasma membrane"/>
    <property type="evidence" value="ECO:0007669"/>
    <property type="project" value="InterPro"/>
</dbReference>
<evidence type="ECO:0000256" key="1">
    <source>
        <dbReference type="SAM" id="Phobius"/>
    </source>
</evidence>
<feature type="transmembrane region" description="Helical" evidence="1">
    <location>
        <begin position="297"/>
        <end position="320"/>
    </location>
</feature>
<protein>
    <submittedName>
        <fullName evidence="2">Silicon transporter beta</fullName>
    </submittedName>
</protein>
<feature type="transmembrane region" description="Helical" evidence="1">
    <location>
        <begin position="73"/>
        <end position="91"/>
    </location>
</feature>
<feature type="transmembrane region" description="Helical" evidence="1">
    <location>
        <begin position="207"/>
        <end position="228"/>
    </location>
</feature>